<evidence type="ECO:0000256" key="5">
    <source>
        <dbReference type="SAM" id="SignalP"/>
    </source>
</evidence>
<keyword evidence="8" id="KW-1185">Reference proteome</keyword>
<evidence type="ECO:0000313" key="8">
    <source>
        <dbReference type="Proteomes" id="UP000198784"/>
    </source>
</evidence>
<protein>
    <submittedName>
        <fullName evidence="7">Outer membrane lipase/esterase</fullName>
    </submittedName>
</protein>
<evidence type="ECO:0000259" key="6">
    <source>
        <dbReference type="PROSITE" id="PS51208"/>
    </source>
</evidence>
<comment type="similarity">
    <text evidence="1">Belongs to the 'GDSL' lipolytic enzyme family.</text>
</comment>
<dbReference type="InterPro" id="IPR017186">
    <property type="entry name" value="Lipase_autotranspt_EstA"/>
</dbReference>
<dbReference type="RefSeq" id="WP_090501155.1">
    <property type="nucleotide sequence ID" value="NZ_FOWX01000013.1"/>
</dbReference>
<dbReference type="Gene3D" id="2.40.128.130">
    <property type="entry name" value="Autotransporter beta-domain"/>
    <property type="match status" value="1"/>
</dbReference>
<dbReference type="SUPFAM" id="SSF52266">
    <property type="entry name" value="SGNH hydrolase"/>
    <property type="match status" value="1"/>
</dbReference>
<dbReference type="OrthoDB" id="5292073at2"/>
<feature type="signal peptide" evidence="5">
    <location>
        <begin position="1"/>
        <end position="27"/>
    </location>
</feature>
<proteinExistence type="inferred from homology"/>
<keyword evidence="2 5" id="KW-0732">Signal</keyword>
<evidence type="ECO:0000256" key="3">
    <source>
        <dbReference type="ARBA" id="ARBA00022801"/>
    </source>
</evidence>
<evidence type="ECO:0000256" key="1">
    <source>
        <dbReference type="ARBA" id="ARBA00008668"/>
    </source>
</evidence>
<dbReference type="PANTHER" id="PTHR45648:SF22">
    <property type="entry name" value="GDSL LIPASE_ACYLHYDROLASE FAMILY PROTEIN (AFU_ORTHOLOGUE AFUA_4G14700)"/>
    <property type="match status" value="1"/>
</dbReference>
<dbReference type="Pfam" id="PF03797">
    <property type="entry name" value="Autotransporter"/>
    <property type="match status" value="1"/>
</dbReference>
<evidence type="ECO:0000256" key="4">
    <source>
        <dbReference type="PIRSR" id="PIRSR037375-1"/>
    </source>
</evidence>
<dbReference type="PROSITE" id="PS51208">
    <property type="entry name" value="AUTOTRANSPORTER"/>
    <property type="match status" value="1"/>
</dbReference>
<feature type="chain" id="PRO_5011561564" evidence="5">
    <location>
        <begin position="28"/>
        <end position="644"/>
    </location>
</feature>
<dbReference type="GO" id="GO:0016788">
    <property type="term" value="F:hydrolase activity, acting on ester bonds"/>
    <property type="evidence" value="ECO:0007669"/>
    <property type="project" value="InterPro"/>
</dbReference>
<reference evidence="8" key="1">
    <citation type="submission" date="2016-10" db="EMBL/GenBank/DDBJ databases">
        <authorList>
            <person name="Varghese N."/>
            <person name="Submissions S."/>
        </authorList>
    </citation>
    <scope>NUCLEOTIDE SEQUENCE [LARGE SCALE GENOMIC DNA]</scope>
    <source>
        <strain evidence="8">DSM 17834</strain>
    </source>
</reference>
<name>A0A1I5RK28_9PSED</name>
<feature type="active site" description="Nucleophile" evidence="4">
    <location>
        <position position="39"/>
    </location>
</feature>
<dbReference type="PIRSF" id="PIRSF037375">
    <property type="entry name" value="Autotrns_EstA"/>
    <property type="match status" value="1"/>
</dbReference>
<dbReference type="SMART" id="SM00869">
    <property type="entry name" value="Autotransporter"/>
    <property type="match status" value="1"/>
</dbReference>
<feature type="active site" evidence="4">
    <location>
        <position position="310"/>
    </location>
</feature>
<dbReference type="Pfam" id="PF00657">
    <property type="entry name" value="Lipase_GDSL"/>
    <property type="match status" value="1"/>
</dbReference>
<dbReference type="InterPro" id="IPR006315">
    <property type="entry name" value="OM_autotransptr_brl_dom"/>
</dbReference>
<dbReference type="InterPro" id="IPR005546">
    <property type="entry name" value="Autotransporte_beta"/>
</dbReference>
<dbReference type="InterPro" id="IPR001087">
    <property type="entry name" value="GDSL"/>
</dbReference>
<dbReference type="AlphaFoldDB" id="A0A1I5RK28"/>
<dbReference type="Gene3D" id="3.40.50.1110">
    <property type="entry name" value="SGNH hydrolase"/>
    <property type="match status" value="1"/>
</dbReference>
<dbReference type="EMBL" id="FOWX01000013">
    <property type="protein sequence ID" value="SFP58924.1"/>
    <property type="molecule type" value="Genomic_DNA"/>
</dbReference>
<accession>A0A1I5RK28</accession>
<evidence type="ECO:0000256" key="2">
    <source>
        <dbReference type="ARBA" id="ARBA00022729"/>
    </source>
</evidence>
<organism evidence="7 8">
    <name type="scientific">Pseudomonas borbori</name>
    <dbReference type="NCBI Taxonomy" id="289003"/>
    <lineage>
        <taxon>Bacteria</taxon>
        <taxon>Pseudomonadati</taxon>
        <taxon>Pseudomonadota</taxon>
        <taxon>Gammaproteobacteria</taxon>
        <taxon>Pseudomonadales</taxon>
        <taxon>Pseudomonadaceae</taxon>
        <taxon>Pseudomonas</taxon>
    </lineage>
</organism>
<gene>
    <name evidence="7" type="ORF">SAMN05216190_11382</name>
</gene>
<feature type="domain" description="Autotransporter" evidence="6">
    <location>
        <begin position="366"/>
        <end position="644"/>
    </location>
</feature>
<dbReference type="STRING" id="289003.SAMN05216190_11382"/>
<dbReference type="InterPro" id="IPR051058">
    <property type="entry name" value="GDSL_Est/Lipase"/>
</dbReference>
<evidence type="ECO:0000313" key="7">
    <source>
        <dbReference type="EMBL" id="SFP58924.1"/>
    </source>
</evidence>
<feature type="active site" evidence="4">
    <location>
        <position position="313"/>
    </location>
</feature>
<dbReference type="SUPFAM" id="SSF103515">
    <property type="entry name" value="Autotransporter"/>
    <property type="match status" value="1"/>
</dbReference>
<dbReference type="InterPro" id="IPR036709">
    <property type="entry name" value="Autotransporte_beta_dom_sf"/>
</dbReference>
<keyword evidence="3" id="KW-0378">Hydrolase</keyword>
<dbReference type="GO" id="GO:0019867">
    <property type="term" value="C:outer membrane"/>
    <property type="evidence" value="ECO:0007669"/>
    <property type="project" value="InterPro"/>
</dbReference>
<dbReference type="InterPro" id="IPR036514">
    <property type="entry name" value="SGNH_hydro_sf"/>
</dbReference>
<sequence length="644" mass="68302">MSPTLKTLTAAVLLAVLLAVLPAATQAMPYSQLVIFGDSLSDSGQFPDLGSPLLGGNPTGGLRFTNRTGPSYLSNNTEYFDAVATQRLASLLGLQALPSTPILPQILTGNADGTNYAVGGYRTDQILNSITAVNGSVVDAGGGTIRTRNGYLVDVPRVDPDALFYVNGGGNDVLQFVVTDQASAAAAAADLVAGVAALQQAGARTIIVSDLPDVGLTPAGFASGFRDAWSSAAGLLNAELGSQLAALGGNVIRLNFRGLLAEVQGDLATYGFDPLVSQTDVCFSGSGCLADPTWGLGGLTPNPARLMFNDGVHPTAAVQQISADYIYSILGAPWEVSLLPEMAMASLNGHQQQLRSEWQADRGAWQAVGQWRSFVAASGQRQQFERGEAVASGDSDGLGVNLGSSYRLSEQWRLGLALGLQQQTLEVGEADSEYDLRSYLLSAFAQYQQGRLWADASFSLGHLDYSDLNRQFALGIAQRSEKGDSDGQLWALSGRLGYDLANADTGWRVSPFISADYAKVEVDAYREDGSSSTALNYDDQQRDSTRLGLGLQANYQLSAATQVFAEIARELEFEDDSRDLRLGLNAVAGNSFELQGHTPASGQTLAGLGISHALAEELQLRAAYHLRGTDDRQHGLNLSLSWDW</sequence>
<dbReference type="Proteomes" id="UP000198784">
    <property type="component" value="Unassembled WGS sequence"/>
</dbReference>
<dbReference type="PANTHER" id="PTHR45648">
    <property type="entry name" value="GDSL LIPASE/ACYLHYDROLASE FAMILY PROTEIN (AFU_ORTHOLOGUE AFUA_4G14700)"/>
    <property type="match status" value="1"/>
</dbReference>
<dbReference type="NCBIfam" id="TIGR01414">
    <property type="entry name" value="autotrans_barl"/>
    <property type="match status" value="1"/>
</dbReference>